<dbReference type="SMART" id="SM00494">
    <property type="entry name" value="ChtBD2"/>
    <property type="match status" value="1"/>
</dbReference>
<dbReference type="InterPro" id="IPR007110">
    <property type="entry name" value="Ig-like_dom"/>
</dbReference>
<dbReference type="SUPFAM" id="SSF57625">
    <property type="entry name" value="Invertebrate chitin-binding proteins"/>
    <property type="match status" value="1"/>
</dbReference>
<evidence type="ECO:0000256" key="5">
    <source>
        <dbReference type="PROSITE-ProRule" id="PRU00302"/>
    </source>
</evidence>
<feature type="signal peptide" evidence="7">
    <location>
        <begin position="1"/>
        <end position="18"/>
    </location>
</feature>
<keyword evidence="2" id="KW-0677">Repeat</keyword>
<accession>A0AAV4UZZ8</accession>
<dbReference type="InterPro" id="IPR035976">
    <property type="entry name" value="Sushi/SCR/CCP_sf"/>
</dbReference>
<dbReference type="InterPro" id="IPR036179">
    <property type="entry name" value="Ig-like_dom_sf"/>
</dbReference>
<feature type="domain" description="Ig-like" evidence="8">
    <location>
        <begin position="738"/>
        <end position="826"/>
    </location>
</feature>
<keyword evidence="1 5" id="KW-0768">Sushi</keyword>
<keyword evidence="3" id="KW-1015">Disulfide bond</keyword>
<evidence type="ECO:0000256" key="4">
    <source>
        <dbReference type="ARBA" id="ARBA00023180"/>
    </source>
</evidence>
<protein>
    <submittedName>
        <fullName evidence="11">Uncharacterized protein</fullName>
    </submittedName>
</protein>
<evidence type="ECO:0000256" key="2">
    <source>
        <dbReference type="ARBA" id="ARBA00022737"/>
    </source>
</evidence>
<comment type="caution">
    <text evidence="11">The sequence shown here is derived from an EMBL/GenBank/DDBJ whole genome shotgun (WGS) entry which is preliminary data.</text>
</comment>
<dbReference type="InterPro" id="IPR000436">
    <property type="entry name" value="Sushi_SCR_CCP_dom"/>
</dbReference>
<comment type="caution">
    <text evidence="5">Lacks conserved residue(s) required for the propagation of feature annotation.</text>
</comment>
<dbReference type="InterPro" id="IPR036508">
    <property type="entry name" value="Chitin-bd_dom_sf"/>
</dbReference>
<keyword evidence="6" id="KW-0175">Coiled coil</keyword>
<dbReference type="Pfam" id="PF01607">
    <property type="entry name" value="CBM_14"/>
    <property type="match status" value="1"/>
</dbReference>
<sequence>MMLFGLFFSISTLTLVLVESVYHVEKENSCSCVCKENFIDYSHASKPFCQILLRFEKELLAMRHEIERRTHYINEIEKLKEIAVEQEDRLTTLEEQIEILSKKDATGESLPTPASLVLKPDDDYMLGDSGKDVRAKEDKELANNVSNLIAKVEEVENLTSQVQEELKSERRVRRHLEEDLNETRTSIKLLDDKLQNVTLPMDSRVAHVEEVVFSTLENMNKTLFEDHLNKLYYKVNGVAYKNETRKIDERLDQVETELLDVSNINATLQIAQELKSLSETLNNLNQTVTEKLSAEELRLDNLENKTMRLDGLEGVDELILNLLNTSKDVHKGLSEVWNNIDAVRNTTLDLEKELSHQATENSKSISDAKLELSGKLDTLSGDLSSLKEDVAAGQESVSELKKDVQILEADITVTGNKVQQLDTESQERIRNVTLDLERELSYQTAKNSISISDAKLELSGKLDTLSGDLSSLKKDVASGQESIAELRKDVQILEADVAVTGNRVQQLDTESQEKIKTVFSTIENLTNTWHSSMSDMVKKIAEWKNSKDGDSGYTYLTVPPPTIQIVDDPVGGWDIDEGDQSARLNKGTKEKRCRLPAQNDSNLLVSMEMDENGKQRLIFGCRPVGRYVMSGSQLPIHCEDGAWHGTFPKCLRLLNESEVTEISHLVYPCYDQTGDVPDLADCEHFYKCSFGNTHRFKCPNGLHFDKQSRNCLRPVETTCTPTQHLRYASEDVLKDVIPTIVIDPDHVDKPRGLMATGDAGQLIVYPRTTLRLHCLFPKNDRGTPVWHKMPFSNNRRRWPMASEDTPTRVTITLTSVAEIDSGIYSCENYAGIRHDITILVIPVRCPEIKNLTFIPGMHPSGEHGILSTTAEFPCDDGRKIVSMCLPNGTWSNLPTPEECPQKRNKYTNTVLRQRTSYSKQRFTSSSRMLTKSRSGSHFKIQESEFHRQTEKPTLWGCPLNITDDNLTYYTEDSRRRVRFMCSGNTMLIGDATSNCVDGKWNHAFPECKAR</sequence>
<dbReference type="PROSITE" id="PS50940">
    <property type="entry name" value="CHIT_BIND_II"/>
    <property type="match status" value="1"/>
</dbReference>
<keyword evidence="12" id="KW-1185">Reference proteome</keyword>
<proteinExistence type="predicted"/>
<evidence type="ECO:0000256" key="6">
    <source>
        <dbReference type="SAM" id="Coils"/>
    </source>
</evidence>
<gene>
    <name evidence="11" type="primary">AVEN_109408_1</name>
    <name evidence="11" type="ORF">CDAR_421723</name>
</gene>
<dbReference type="InterPro" id="IPR050350">
    <property type="entry name" value="Compl-Cell_Adhes-Reg"/>
</dbReference>
<dbReference type="GO" id="GO:0008061">
    <property type="term" value="F:chitin binding"/>
    <property type="evidence" value="ECO:0007669"/>
    <property type="project" value="InterPro"/>
</dbReference>
<feature type="coiled-coil region" evidence="6">
    <location>
        <begin position="138"/>
        <end position="193"/>
    </location>
</feature>
<feature type="chain" id="PRO_5043775106" evidence="7">
    <location>
        <begin position="19"/>
        <end position="1010"/>
    </location>
</feature>
<evidence type="ECO:0000313" key="12">
    <source>
        <dbReference type="Proteomes" id="UP001054837"/>
    </source>
</evidence>
<feature type="coiled-coil region" evidence="6">
    <location>
        <begin position="469"/>
        <end position="496"/>
    </location>
</feature>
<dbReference type="Proteomes" id="UP001054837">
    <property type="component" value="Unassembled WGS sequence"/>
</dbReference>
<feature type="coiled-coil region" evidence="6">
    <location>
        <begin position="69"/>
        <end position="103"/>
    </location>
</feature>
<dbReference type="SUPFAM" id="SSF57535">
    <property type="entry name" value="Complement control module/SCR domain"/>
    <property type="match status" value="1"/>
</dbReference>
<feature type="domain" description="Sushi" evidence="9">
    <location>
        <begin position="843"/>
        <end position="901"/>
    </location>
</feature>
<dbReference type="PANTHER" id="PTHR19325:SF575">
    <property type="entry name" value="LOCOMOTION-RELATED PROTEIN HIKARU GENKI"/>
    <property type="match status" value="1"/>
</dbReference>
<dbReference type="CDD" id="cd00033">
    <property type="entry name" value="CCP"/>
    <property type="match status" value="1"/>
</dbReference>
<feature type="domain" description="Sushi" evidence="9">
    <location>
        <begin position="591"/>
        <end position="652"/>
    </location>
</feature>
<dbReference type="Gene3D" id="1.10.287.1490">
    <property type="match status" value="1"/>
</dbReference>
<evidence type="ECO:0000256" key="1">
    <source>
        <dbReference type="ARBA" id="ARBA00022659"/>
    </source>
</evidence>
<evidence type="ECO:0000256" key="7">
    <source>
        <dbReference type="SAM" id="SignalP"/>
    </source>
</evidence>
<dbReference type="AlphaFoldDB" id="A0AAV4UZZ8"/>
<reference evidence="11 12" key="1">
    <citation type="submission" date="2021-06" db="EMBL/GenBank/DDBJ databases">
        <title>Caerostris darwini draft genome.</title>
        <authorList>
            <person name="Kono N."/>
            <person name="Arakawa K."/>
        </authorList>
    </citation>
    <scope>NUCLEOTIDE SEQUENCE [LARGE SCALE GENOMIC DNA]</scope>
</reference>
<keyword evidence="7" id="KW-0732">Signal</keyword>
<dbReference type="PROSITE" id="PS50835">
    <property type="entry name" value="IG_LIKE"/>
    <property type="match status" value="1"/>
</dbReference>
<dbReference type="Gene3D" id="2.10.70.10">
    <property type="entry name" value="Complement Module, domain 1"/>
    <property type="match status" value="1"/>
</dbReference>
<dbReference type="PROSITE" id="PS50923">
    <property type="entry name" value="SUSHI"/>
    <property type="match status" value="3"/>
</dbReference>
<dbReference type="SUPFAM" id="SSF48726">
    <property type="entry name" value="Immunoglobulin"/>
    <property type="match status" value="1"/>
</dbReference>
<name>A0AAV4UZZ8_9ARAC</name>
<dbReference type="PANTHER" id="PTHR19325">
    <property type="entry name" value="COMPLEMENT COMPONENT-RELATED SUSHI DOMAIN-CONTAINING"/>
    <property type="match status" value="1"/>
</dbReference>
<evidence type="ECO:0000259" key="10">
    <source>
        <dbReference type="PROSITE" id="PS50940"/>
    </source>
</evidence>
<dbReference type="Gene3D" id="2.170.140.10">
    <property type="entry name" value="Chitin binding domain"/>
    <property type="match status" value="1"/>
</dbReference>
<evidence type="ECO:0000256" key="3">
    <source>
        <dbReference type="ARBA" id="ARBA00023157"/>
    </source>
</evidence>
<feature type="domain" description="Sushi" evidence="9">
    <location>
        <begin position="947"/>
        <end position="1009"/>
    </location>
</feature>
<evidence type="ECO:0000259" key="8">
    <source>
        <dbReference type="PROSITE" id="PS50835"/>
    </source>
</evidence>
<organism evidence="11 12">
    <name type="scientific">Caerostris darwini</name>
    <dbReference type="NCBI Taxonomy" id="1538125"/>
    <lineage>
        <taxon>Eukaryota</taxon>
        <taxon>Metazoa</taxon>
        <taxon>Ecdysozoa</taxon>
        <taxon>Arthropoda</taxon>
        <taxon>Chelicerata</taxon>
        <taxon>Arachnida</taxon>
        <taxon>Araneae</taxon>
        <taxon>Araneomorphae</taxon>
        <taxon>Entelegynae</taxon>
        <taxon>Araneoidea</taxon>
        <taxon>Araneidae</taxon>
        <taxon>Caerostris</taxon>
    </lineage>
</organism>
<dbReference type="GO" id="GO:0005576">
    <property type="term" value="C:extracellular region"/>
    <property type="evidence" value="ECO:0007669"/>
    <property type="project" value="InterPro"/>
</dbReference>
<evidence type="ECO:0000259" key="9">
    <source>
        <dbReference type="PROSITE" id="PS50923"/>
    </source>
</evidence>
<dbReference type="InterPro" id="IPR002557">
    <property type="entry name" value="Chitin-bd_dom"/>
</dbReference>
<feature type="domain" description="Chitin-binding type-2" evidence="10">
    <location>
        <begin position="666"/>
        <end position="721"/>
    </location>
</feature>
<keyword evidence="4" id="KW-0325">Glycoprotein</keyword>
<dbReference type="EMBL" id="BPLQ01012175">
    <property type="protein sequence ID" value="GIY63417.1"/>
    <property type="molecule type" value="Genomic_DNA"/>
</dbReference>
<dbReference type="SMART" id="SM00032">
    <property type="entry name" value="CCP"/>
    <property type="match status" value="2"/>
</dbReference>
<evidence type="ECO:0000313" key="11">
    <source>
        <dbReference type="EMBL" id="GIY63417.1"/>
    </source>
</evidence>